<dbReference type="Proteomes" id="UP000789831">
    <property type="component" value="Unassembled WGS sequence"/>
</dbReference>
<accession>A0A9N8V0T6</accession>
<dbReference type="InterPro" id="IPR001715">
    <property type="entry name" value="CH_dom"/>
</dbReference>
<organism evidence="16 17">
    <name type="scientific">Ambispora gerdemannii</name>
    <dbReference type="NCBI Taxonomy" id="144530"/>
    <lineage>
        <taxon>Eukaryota</taxon>
        <taxon>Fungi</taxon>
        <taxon>Fungi incertae sedis</taxon>
        <taxon>Mucoromycota</taxon>
        <taxon>Glomeromycotina</taxon>
        <taxon>Glomeromycetes</taxon>
        <taxon>Archaeosporales</taxon>
        <taxon>Ambisporaceae</taxon>
        <taxon>Ambispora</taxon>
    </lineage>
</organism>
<comment type="caution">
    <text evidence="16">The sequence shown here is derived from an EMBL/GenBank/DDBJ whole genome shotgun (WGS) entry which is preliminary data.</text>
</comment>
<feature type="domain" description="Phorbol-ester/DAG-type" evidence="15">
    <location>
        <begin position="1602"/>
        <end position="1649"/>
    </location>
</feature>
<dbReference type="PROSITE" id="PS50011">
    <property type="entry name" value="PROTEIN_KINASE_DOM"/>
    <property type="match status" value="1"/>
</dbReference>
<dbReference type="InterPro" id="IPR011047">
    <property type="entry name" value="Quinoprotein_ADH-like_sf"/>
</dbReference>
<dbReference type="InterPro" id="IPR019775">
    <property type="entry name" value="WD40_repeat_CS"/>
</dbReference>
<dbReference type="Gene3D" id="1.10.510.10">
    <property type="entry name" value="Transferase(Phosphotransferase) domain 1"/>
    <property type="match status" value="1"/>
</dbReference>
<feature type="compositionally biased region" description="Low complexity" evidence="12">
    <location>
        <begin position="1728"/>
        <end position="1754"/>
    </location>
</feature>
<feature type="region of interest" description="Disordered" evidence="12">
    <location>
        <begin position="1088"/>
        <end position="1113"/>
    </location>
</feature>
<dbReference type="PROSITE" id="PS00479">
    <property type="entry name" value="ZF_DAG_PE_1"/>
    <property type="match status" value="1"/>
</dbReference>
<dbReference type="PROSITE" id="PS50294">
    <property type="entry name" value="WD_REPEATS_REGION"/>
    <property type="match status" value="1"/>
</dbReference>
<keyword evidence="3" id="KW-0808">Transferase</keyword>
<evidence type="ECO:0000259" key="14">
    <source>
        <dbReference type="PROSITE" id="PS50021"/>
    </source>
</evidence>
<dbReference type="InterPro" id="IPR011009">
    <property type="entry name" value="Kinase-like_dom_sf"/>
</dbReference>
<feature type="compositionally biased region" description="Low complexity" evidence="12">
    <location>
        <begin position="1161"/>
        <end position="1173"/>
    </location>
</feature>
<evidence type="ECO:0000256" key="7">
    <source>
        <dbReference type="ARBA" id="ARBA00022777"/>
    </source>
</evidence>
<dbReference type="SUPFAM" id="SSF47576">
    <property type="entry name" value="Calponin-homology domain, CH-domain"/>
    <property type="match status" value="1"/>
</dbReference>
<feature type="compositionally biased region" description="Polar residues" evidence="12">
    <location>
        <begin position="652"/>
        <end position="687"/>
    </location>
</feature>
<dbReference type="SUPFAM" id="SSF57889">
    <property type="entry name" value="Cysteine-rich domain"/>
    <property type="match status" value="1"/>
</dbReference>
<feature type="binding site" evidence="11">
    <location>
        <position position="1303"/>
    </location>
    <ligand>
        <name>ATP</name>
        <dbReference type="ChEBI" id="CHEBI:30616"/>
    </ligand>
</feature>
<dbReference type="PROSITE" id="PS50082">
    <property type="entry name" value="WD_REPEATS_2"/>
    <property type="match status" value="1"/>
</dbReference>
<dbReference type="Pfam" id="PF00069">
    <property type="entry name" value="Pkinase"/>
    <property type="match status" value="1"/>
</dbReference>
<dbReference type="Gene3D" id="2.130.10.10">
    <property type="entry name" value="YVTN repeat-like/Quinoprotein amine dehydrogenase"/>
    <property type="match status" value="1"/>
</dbReference>
<dbReference type="InterPro" id="IPR017441">
    <property type="entry name" value="Protein_kinase_ATP_BS"/>
</dbReference>
<dbReference type="GO" id="GO:0005524">
    <property type="term" value="F:ATP binding"/>
    <property type="evidence" value="ECO:0007669"/>
    <property type="project" value="UniProtKB-UniRule"/>
</dbReference>
<evidence type="ECO:0000259" key="13">
    <source>
        <dbReference type="PROSITE" id="PS50011"/>
    </source>
</evidence>
<evidence type="ECO:0000313" key="17">
    <source>
        <dbReference type="Proteomes" id="UP000789831"/>
    </source>
</evidence>
<dbReference type="GO" id="GO:0046872">
    <property type="term" value="F:metal ion binding"/>
    <property type="evidence" value="ECO:0007669"/>
    <property type="project" value="UniProtKB-KW"/>
</dbReference>
<evidence type="ECO:0000256" key="1">
    <source>
        <dbReference type="ARBA" id="ARBA00022527"/>
    </source>
</evidence>
<feature type="compositionally biased region" description="Polar residues" evidence="12">
    <location>
        <begin position="1088"/>
        <end position="1102"/>
    </location>
</feature>
<gene>
    <name evidence="16" type="ORF">AGERDE_LOCUS57</name>
</gene>
<dbReference type="Pfam" id="PF00307">
    <property type="entry name" value="CH"/>
    <property type="match status" value="1"/>
</dbReference>
<keyword evidence="5" id="KW-0677">Repeat</keyword>
<proteinExistence type="predicted"/>
<dbReference type="SUPFAM" id="SSF50998">
    <property type="entry name" value="Quinoprotein alcohol dehydrogenase-like"/>
    <property type="match status" value="1"/>
</dbReference>
<dbReference type="PANTHER" id="PTHR11584:SF369">
    <property type="entry name" value="MITOGEN-ACTIVATED PROTEIN KINASE KINASE KINASE 19-RELATED"/>
    <property type="match status" value="1"/>
</dbReference>
<dbReference type="GO" id="GO:0004674">
    <property type="term" value="F:protein serine/threonine kinase activity"/>
    <property type="evidence" value="ECO:0007669"/>
    <property type="project" value="UniProtKB-KW"/>
</dbReference>
<dbReference type="PROSITE" id="PS00107">
    <property type="entry name" value="PROTEIN_KINASE_ATP"/>
    <property type="match status" value="1"/>
</dbReference>
<dbReference type="CDD" id="cd00029">
    <property type="entry name" value="C1"/>
    <property type="match status" value="1"/>
</dbReference>
<feature type="region of interest" description="Disordered" evidence="12">
    <location>
        <begin position="396"/>
        <end position="439"/>
    </location>
</feature>
<dbReference type="SMART" id="SM00320">
    <property type="entry name" value="WD40"/>
    <property type="match status" value="2"/>
</dbReference>
<feature type="repeat" description="WD" evidence="10">
    <location>
        <begin position="200"/>
        <end position="241"/>
    </location>
</feature>
<evidence type="ECO:0000256" key="5">
    <source>
        <dbReference type="ARBA" id="ARBA00022737"/>
    </source>
</evidence>
<dbReference type="InterPro" id="IPR036872">
    <property type="entry name" value="CH_dom_sf"/>
</dbReference>
<dbReference type="EMBL" id="CAJVPL010000003">
    <property type="protein sequence ID" value="CAG8433203.1"/>
    <property type="molecule type" value="Genomic_DNA"/>
</dbReference>
<feature type="region of interest" description="Disordered" evidence="12">
    <location>
        <begin position="960"/>
        <end position="998"/>
    </location>
</feature>
<dbReference type="SMART" id="SM00220">
    <property type="entry name" value="S_TKc"/>
    <property type="match status" value="1"/>
</dbReference>
<keyword evidence="1" id="KW-0723">Serine/threonine-protein kinase</keyword>
<feature type="domain" description="Calponin-homology (CH)" evidence="14">
    <location>
        <begin position="852"/>
        <end position="957"/>
    </location>
</feature>
<evidence type="ECO:0000313" key="16">
    <source>
        <dbReference type="EMBL" id="CAG8433203.1"/>
    </source>
</evidence>
<dbReference type="SUPFAM" id="SSF56112">
    <property type="entry name" value="Protein kinase-like (PK-like)"/>
    <property type="match status" value="1"/>
</dbReference>
<dbReference type="InterPro" id="IPR000719">
    <property type="entry name" value="Prot_kinase_dom"/>
</dbReference>
<feature type="region of interest" description="Disordered" evidence="12">
    <location>
        <begin position="652"/>
        <end position="688"/>
    </location>
</feature>
<dbReference type="Gene3D" id="1.10.418.10">
    <property type="entry name" value="Calponin-like domain"/>
    <property type="match status" value="1"/>
</dbReference>
<name>A0A9N8V0T6_9GLOM</name>
<feature type="compositionally biased region" description="Low complexity" evidence="12">
    <location>
        <begin position="1699"/>
        <end position="1711"/>
    </location>
</feature>
<evidence type="ECO:0000256" key="4">
    <source>
        <dbReference type="ARBA" id="ARBA00022723"/>
    </source>
</evidence>
<dbReference type="InterPro" id="IPR046349">
    <property type="entry name" value="C1-like_sf"/>
</dbReference>
<feature type="region of interest" description="Disordered" evidence="12">
    <location>
        <begin position="1663"/>
        <end position="1785"/>
    </location>
</feature>
<keyword evidence="9 11" id="KW-0067">ATP-binding</keyword>
<dbReference type="SMART" id="SM00109">
    <property type="entry name" value="C1"/>
    <property type="match status" value="1"/>
</dbReference>
<feature type="compositionally biased region" description="Basic and acidic residues" evidence="12">
    <location>
        <begin position="1776"/>
        <end position="1785"/>
    </location>
</feature>
<evidence type="ECO:0000259" key="15">
    <source>
        <dbReference type="PROSITE" id="PS50081"/>
    </source>
</evidence>
<feature type="region of interest" description="Disordered" evidence="12">
    <location>
        <begin position="1149"/>
        <end position="1185"/>
    </location>
</feature>
<feature type="compositionally biased region" description="Basic residues" evidence="12">
    <location>
        <begin position="1765"/>
        <end position="1775"/>
    </location>
</feature>
<evidence type="ECO:0000256" key="8">
    <source>
        <dbReference type="ARBA" id="ARBA00022833"/>
    </source>
</evidence>
<feature type="compositionally biased region" description="Polar residues" evidence="12">
    <location>
        <begin position="1712"/>
        <end position="1722"/>
    </location>
</feature>
<dbReference type="OrthoDB" id="8693905at2759"/>
<dbReference type="CDD" id="cd06627">
    <property type="entry name" value="STKc_Cdc7_like"/>
    <property type="match status" value="1"/>
</dbReference>
<dbReference type="Pfam" id="PF00400">
    <property type="entry name" value="WD40"/>
    <property type="match status" value="1"/>
</dbReference>
<dbReference type="InterPro" id="IPR001680">
    <property type="entry name" value="WD40_rpt"/>
</dbReference>
<keyword evidence="7" id="KW-0418">Kinase</keyword>
<dbReference type="PANTHER" id="PTHR11584">
    <property type="entry name" value="SERINE/THREONINE PROTEIN KINASE"/>
    <property type="match status" value="1"/>
</dbReference>
<keyword evidence="8" id="KW-0862">Zinc</keyword>
<dbReference type="InterPro" id="IPR003096">
    <property type="entry name" value="SM22_calponin"/>
</dbReference>
<evidence type="ECO:0000256" key="10">
    <source>
        <dbReference type="PROSITE-ProRule" id="PRU00221"/>
    </source>
</evidence>
<dbReference type="PRINTS" id="PR00888">
    <property type="entry name" value="SM22CALPONIN"/>
</dbReference>
<dbReference type="PROSITE" id="PS50021">
    <property type="entry name" value="CH"/>
    <property type="match status" value="1"/>
</dbReference>
<feature type="compositionally biased region" description="Basic and acidic residues" evidence="12">
    <location>
        <begin position="405"/>
        <end position="426"/>
    </location>
</feature>
<evidence type="ECO:0000256" key="3">
    <source>
        <dbReference type="ARBA" id="ARBA00022679"/>
    </source>
</evidence>
<reference evidence="16" key="1">
    <citation type="submission" date="2021-06" db="EMBL/GenBank/DDBJ databases">
        <authorList>
            <person name="Kallberg Y."/>
            <person name="Tangrot J."/>
            <person name="Rosling A."/>
        </authorList>
    </citation>
    <scope>NUCLEOTIDE SEQUENCE</scope>
    <source>
        <strain evidence="16">MT106</strain>
    </source>
</reference>
<dbReference type="InterPro" id="IPR015943">
    <property type="entry name" value="WD40/YVTN_repeat-like_dom_sf"/>
</dbReference>
<dbReference type="Gene3D" id="3.30.60.20">
    <property type="match status" value="1"/>
</dbReference>
<protein>
    <submittedName>
        <fullName evidence="16">515_t:CDS:1</fullName>
    </submittedName>
</protein>
<keyword evidence="2 10" id="KW-0853">WD repeat</keyword>
<dbReference type="PROSITE" id="PS50081">
    <property type="entry name" value="ZF_DAG_PE_2"/>
    <property type="match status" value="1"/>
</dbReference>
<evidence type="ECO:0000256" key="6">
    <source>
        <dbReference type="ARBA" id="ARBA00022741"/>
    </source>
</evidence>
<keyword evidence="6 11" id="KW-0547">Nucleotide-binding</keyword>
<dbReference type="SMART" id="SM00033">
    <property type="entry name" value="CH"/>
    <property type="match status" value="1"/>
</dbReference>
<dbReference type="PROSITE" id="PS00108">
    <property type="entry name" value="PROTEIN_KINASE_ST"/>
    <property type="match status" value="1"/>
</dbReference>
<evidence type="ECO:0000256" key="12">
    <source>
        <dbReference type="SAM" id="MobiDB-lite"/>
    </source>
</evidence>
<feature type="region of interest" description="Disordered" evidence="12">
    <location>
        <begin position="1046"/>
        <end position="1071"/>
    </location>
</feature>
<keyword evidence="17" id="KW-1185">Reference proteome</keyword>
<feature type="compositionally biased region" description="Pro residues" evidence="12">
    <location>
        <begin position="1670"/>
        <end position="1680"/>
    </location>
</feature>
<evidence type="ECO:0000256" key="11">
    <source>
        <dbReference type="PROSITE-ProRule" id="PRU10141"/>
    </source>
</evidence>
<keyword evidence="4" id="KW-0479">Metal-binding</keyword>
<feature type="domain" description="Protein kinase" evidence="13">
    <location>
        <begin position="1274"/>
        <end position="1527"/>
    </location>
</feature>
<dbReference type="InterPro" id="IPR008271">
    <property type="entry name" value="Ser/Thr_kinase_AS"/>
</dbReference>
<evidence type="ECO:0000256" key="9">
    <source>
        <dbReference type="ARBA" id="ARBA00022840"/>
    </source>
</evidence>
<sequence>MKEYSPLKVNKIFEGHFVDVLGCLTWRNNLFAVSETNSSLFFIARKDEIWVYDCNSIFVGKDKPKPIRKLKTPCSEPPPSEDSINEDPFRGSEVNAIKVGKLGIEEALVAVNGLGVFIWFTSMLHKTPIHFCNESSTWGIAMHGPSRLLAVSANSHVITIYDLRDGLPEFVATTEEKDIDKDINSVPNKNPLLLEPKICLRGHDHNIPNIAFSPDGKFLVSCSIDNTCRIWNVKTGESLVSKQISLDWGWSTCFVSPSSFKLVSEDSLAQLTWIPPVVLGPFTMGFARIRYTPQELERAQQNTRVDNHAATEYADGFLEDEFGGDDDEVEEVDFHDDHDEEEEIYDVEDYLHERELMDFDDNGWHNDDDEAENDYNDFPPFTFNTMMIRPRHANIGDNEGTDEILEPRSDFDNNEDTRRSASETERSTISPPTPFFGYSANEATRVWPSESDEDIPLSDDRMPSWNFEDSNNTLARISSVEEPRWNNNEGLNSPSITIQALPEEVSVIPEQLRVVSSQDINDNINAIQGVRTSSQGATDNELANDLRIIRARLESQYAETLGDNESSGLTEQLRSNLNESETEDALRMPNQTDIVGSNLNASRQIQQRETQQELSDNSQRVAQNPIENHDDFLFHFTIPPRLPVRILSTNSQSTNEQSIVGEQSNNSNTSRESANVNQQHPDSNSQDKGFRFMIAIPPSRSLPQDLVLYASAGDLYLLDPKAQLEPLCSVSRIVRQSDVRWLPHLQGFDRLNMMEWIPEFSLVIVASQKGKVALVRLLKVSNEGNDRYVLQPEKYLPLMQNMPMEPLLAELAVVTTTPLRLSPHHQHRQRKSSVSISRTDLVLETLREEHVCSSQKEARDYIEKTLDTQLSGDDLHKVLQDGVVLCSLMNKLEPNTIPQIERKDHPFVKMENISNFLKAARKFGLHNSDLFETVDLFEGKDMERVVATILAIARISTGSGKNGNNNNYRSSDKNNANNTIITPPRPIPKAININPNNSSRSIVDDSVLSTSPPPLSKSFTTTTSMWEAARRFRRNSEGFPLFQTQKTHGLGSRKQKNFRNSPHIDKKPLPPKTSLITAAKTIVTSENINSDNNINRGSSITETSEKQKVDSDNFNESNKLKYEMLIPKKRPSLRKSMTMNQLFSKTIEQQMQQEQEESEFSENPSPLLPLSQPATPIAESHTTDNSYRALKLKRSISRTKTHIRYKSDRSAEILTSQRTNEVDVYSDPRKRESIQIGEGVGGNAMKFIIGSESSIKKTEKLILRGGKDGVDIQYQLGNCIGKGQFGSVYRALNLSDGQMVAVKRIKLEGKKQEEIDQLMREVELLQSLSHPSVVKYTDQIMCDDHINIILEFAENGSLLHTLKSFGNFPEKLVVSYVVKILEGLVYLHFKQVVHCDLKAANILTTKSGNVKLSDFGVSLNLKMMENVSNNDVTGTPNWMAPEVIELKGASTSSDIWSLGCTIIELLTGKPPYADLLPMTALFHIVEDDCPPLPENISDDLRDFLMLCFRKEPAKRPSARDLFQHRWIKKNWTSKELRTQESLPFLRRITSENDIADNPNLLNVLQQSQSHTQSIVGSPTKSSGMPSPIVGSPPVIMVRPIIPHRFVKISFSKAVECRICHSTVKKHAHFCEECNMVCHQKCSPEATSPCEFSNRKFMLSQVGLFDDNVPNSPPPLHPSPPTTNRLTSKKQPKKDDSVTSQSSVADSLDSSSFNGRPFSSVSSVAADENNNTSTTNSNASVSSSTTNASTSNNNGNNGGKGSGKSRASRLIKKKGANGKDDDCVIM</sequence>
<evidence type="ECO:0000256" key="2">
    <source>
        <dbReference type="ARBA" id="ARBA00022574"/>
    </source>
</evidence>
<dbReference type="InterPro" id="IPR002219">
    <property type="entry name" value="PKC_DAG/PE"/>
</dbReference>
<dbReference type="PROSITE" id="PS00678">
    <property type="entry name" value="WD_REPEATS_1"/>
    <property type="match status" value="1"/>
</dbReference>